<dbReference type="EMBL" id="JAGILA010000003">
    <property type="protein sequence ID" value="MBP2236576.1"/>
    <property type="molecule type" value="Genomic_DNA"/>
</dbReference>
<evidence type="ECO:0000313" key="1">
    <source>
        <dbReference type="EMBL" id="MBP2236576.1"/>
    </source>
</evidence>
<reference evidence="1 2" key="1">
    <citation type="submission" date="2021-03" db="EMBL/GenBank/DDBJ databases">
        <title>Genomic Encyclopedia of Type Strains, Phase IV (KMG-IV): sequencing the most valuable type-strain genomes for metagenomic binning, comparative biology and taxonomic classification.</title>
        <authorList>
            <person name="Goeker M."/>
        </authorList>
    </citation>
    <scope>NUCLEOTIDE SEQUENCE [LARGE SCALE GENOMIC DNA]</scope>
    <source>
        <strain evidence="1 2">DSM 13372</strain>
    </source>
</reference>
<keyword evidence="2" id="KW-1185">Reference proteome</keyword>
<dbReference type="Proteomes" id="UP000730739">
    <property type="component" value="Unassembled WGS sequence"/>
</dbReference>
<protein>
    <submittedName>
        <fullName evidence="1">Uncharacterized protein</fullName>
    </submittedName>
</protein>
<organism evidence="1 2">
    <name type="scientific">Sinorhizobium kostiense</name>
    <dbReference type="NCBI Taxonomy" id="76747"/>
    <lineage>
        <taxon>Bacteria</taxon>
        <taxon>Pseudomonadati</taxon>
        <taxon>Pseudomonadota</taxon>
        <taxon>Alphaproteobacteria</taxon>
        <taxon>Hyphomicrobiales</taxon>
        <taxon>Rhizobiaceae</taxon>
        <taxon>Sinorhizobium/Ensifer group</taxon>
        <taxon>Sinorhizobium</taxon>
    </lineage>
</organism>
<proteinExistence type="predicted"/>
<dbReference type="RefSeq" id="WP_028002875.1">
    <property type="nucleotide sequence ID" value="NZ_JAGILA010000003.1"/>
</dbReference>
<sequence length="115" mass="12660">MMTYDWQDTLLGEGDLARRAAAMVPRMLAHPAVTLDQVSQLRGHIDDCIGRLGTLLVEMENAGADQVFVGAARTIRDAWQSLAHKAAERSRLFEIGFVDVRPTLTDTKDQGVATH</sequence>
<gene>
    <name evidence="1" type="ORF">J2Z31_003090</name>
</gene>
<name>A0ABS4R2H0_9HYPH</name>
<evidence type="ECO:0000313" key="2">
    <source>
        <dbReference type="Proteomes" id="UP000730739"/>
    </source>
</evidence>
<accession>A0ABS4R2H0</accession>
<comment type="caution">
    <text evidence="1">The sequence shown here is derived from an EMBL/GenBank/DDBJ whole genome shotgun (WGS) entry which is preliminary data.</text>
</comment>